<name>A0A239BTT5_9PSED</name>
<dbReference type="Proteomes" id="UP000198407">
    <property type="component" value="Unassembled WGS sequence"/>
</dbReference>
<reference evidence="2" key="1">
    <citation type="submission" date="2017-06" db="EMBL/GenBank/DDBJ databases">
        <authorList>
            <person name="Varghese N."/>
            <person name="Submissions S."/>
        </authorList>
    </citation>
    <scope>NUCLEOTIDE SEQUENCE [LARGE SCALE GENOMIC DNA]</scope>
    <source>
        <strain evidence="2">DSM 22348</strain>
    </source>
</reference>
<proteinExistence type="predicted"/>
<dbReference type="Pfam" id="PF02413">
    <property type="entry name" value="Caudo_TAP"/>
    <property type="match status" value="1"/>
</dbReference>
<dbReference type="InterPro" id="IPR003458">
    <property type="entry name" value="Phage_T4_Gp38_tail_assem"/>
</dbReference>
<protein>
    <submittedName>
        <fullName evidence="1">Virus tail fibre assembly protein, lambda gpK</fullName>
    </submittedName>
</protein>
<dbReference type="AlphaFoldDB" id="A0A239BTT5"/>
<sequence length="198" mass="21148">MIIKLSPVRSDASLSVVRAGDTLEINGIVFDFSRLPDGATLPAAAVGSTEVLDPIERVSGKIVVTIRLPHAADADRSSRFPADIIDPMDGQVRLPGIELSGAQPSVAGVIDWSQVVTAEQKTQAAAEQLLSIAAAEITQRRGIADAAIVPLQDAIDLDEATEAELALLKEWKRYRVALNRLPEQPGYPATIDWPVPPT</sequence>
<organism evidence="1 2">
    <name type="scientific">Pseudomonas japonica</name>
    <dbReference type="NCBI Taxonomy" id="256466"/>
    <lineage>
        <taxon>Bacteria</taxon>
        <taxon>Pseudomonadati</taxon>
        <taxon>Pseudomonadota</taxon>
        <taxon>Gammaproteobacteria</taxon>
        <taxon>Pseudomonadales</taxon>
        <taxon>Pseudomonadaceae</taxon>
        <taxon>Pseudomonas</taxon>
    </lineage>
</organism>
<dbReference type="STRING" id="1215104.GCA_000730585_02831"/>
<accession>A0A239BTT5</accession>
<evidence type="ECO:0000313" key="2">
    <source>
        <dbReference type="Proteomes" id="UP000198407"/>
    </source>
</evidence>
<gene>
    <name evidence="1" type="ORF">SAMN05444352_103170</name>
</gene>
<keyword evidence="2" id="KW-1185">Reference proteome</keyword>
<evidence type="ECO:0000313" key="1">
    <source>
        <dbReference type="EMBL" id="SNS10828.1"/>
    </source>
</evidence>
<dbReference type="EMBL" id="FZOL01000003">
    <property type="protein sequence ID" value="SNS10828.1"/>
    <property type="molecule type" value="Genomic_DNA"/>
</dbReference>
<dbReference type="RefSeq" id="WP_281177147.1">
    <property type="nucleotide sequence ID" value="NZ_FZOL01000003.1"/>
</dbReference>